<protein>
    <recommendedName>
        <fullName evidence="4">BZIP domain-containing protein</fullName>
    </recommendedName>
</protein>
<gene>
    <name evidence="2" type="ORF">CSAL01_06229</name>
</gene>
<organism evidence="2 3">
    <name type="scientific">Colletotrichum salicis</name>
    <dbReference type="NCBI Taxonomy" id="1209931"/>
    <lineage>
        <taxon>Eukaryota</taxon>
        <taxon>Fungi</taxon>
        <taxon>Dikarya</taxon>
        <taxon>Ascomycota</taxon>
        <taxon>Pezizomycotina</taxon>
        <taxon>Sordariomycetes</taxon>
        <taxon>Hypocreomycetidae</taxon>
        <taxon>Glomerellales</taxon>
        <taxon>Glomerellaceae</taxon>
        <taxon>Colletotrichum</taxon>
        <taxon>Colletotrichum acutatum species complex</taxon>
    </lineage>
</organism>
<feature type="compositionally biased region" description="Basic and acidic residues" evidence="1">
    <location>
        <begin position="359"/>
        <end position="372"/>
    </location>
</feature>
<accession>A0A135V3G1</accession>
<dbReference type="PANTHER" id="PTHR42070">
    <property type="entry name" value="FILAMENT ASSOCIATED PROTEIN, PUTATIVE (AFU_ORTHOLOGUE AFUA_8G06630)-RELATED"/>
    <property type="match status" value="1"/>
</dbReference>
<proteinExistence type="predicted"/>
<dbReference type="EMBL" id="JFFI01000540">
    <property type="protein sequence ID" value="KXH67131.1"/>
    <property type="molecule type" value="Genomic_DNA"/>
</dbReference>
<keyword evidence="3" id="KW-1185">Reference proteome</keyword>
<evidence type="ECO:0000313" key="2">
    <source>
        <dbReference type="EMBL" id="KXH67131.1"/>
    </source>
</evidence>
<feature type="region of interest" description="Disordered" evidence="1">
    <location>
        <begin position="359"/>
        <end position="380"/>
    </location>
</feature>
<evidence type="ECO:0000256" key="1">
    <source>
        <dbReference type="SAM" id="MobiDB-lite"/>
    </source>
</evidence>
<feature type="region of interest" description="Disordered" evidence="1">
    <location>
        <begin position="195"/>
        <end position="223"/>
    </location>
</feature>
<dbReference type="CDD" id="cd14688">
    <property type="entry name" value="bZIP_YAP"/>
    <property type="match status" value="1"/>
</dbReference>
<dbReference type="AlphaFoldDB" id="A0A135V3G1"/>
<evidence type="ECO:0000313" key="3">
    <source>
        <dbReference type="Proteomes" id="UP000070121"/>
    </source>
</evidence>
<comment type="caution">
    <text evidence="2">The sequence shown here is derived from an EMBL/GenBank/DDBJ whole genome shotgun (WGS) entry which is preliminary data.</text>
</comment>
<evidence type="ECO:0008006" key="4">
    <source>
        <dbReference type="Google" id="ProtNLM"/>
    </source>
</evidence>
<sequence length="380" mass="42096">MPGLEALGAASPADALVHIPSSLPDETSMPNLLRHLVDLQSYAPRREIPIPVPPSTITIIPSEGTVPHISKEKERNRIRDNQRRSRARKKEYVQEIEQRLRQRQLQGVEASAEVQQAARRVADENHKLRQLLQHVGYGDEVVEQYIQTGKLGSPSHRGLHTPNTSGNLVPEKATETLEGLLVPRRPPCLDIQMPILPTSRHTSPDRTLSYGPTPDSPVEEYGSPSESVHQIHASAVVSPTDFGSQQVYARAGDMKNRDYAGHHHRPLTVEWANTHQNQSTHGISSNVQGFGANQTLDYHPPFPGINPSAGMLPPICGGPPSVPYIAYQTYHPQPPAFIAAATSHIGHVSVFEADPAMEDRKPQYRGHPDDHSWQYNTRHN</sequence>
<reference evidence="2 3" key="1">
    <citation type="submission" date="2014-02" db="EMBL/GenBank/DDBJ databases">
        <title>The genome sequence of Colletotrichum salicis CBS 607.94.</title>
        <authorList>
            <person name="Baroncelli R."/>
            <person name="Thon M.R."/>
        </authorList>
    </citation>
    <scope>NUCLEOTIDE SEQUENCE [LARGE SCALE GENOMIC DNA]</scope>
    <source>
        <strain evidence="2 3">CBS 607.94</strain>
    </source>
</reference>
<dbReference type="PANTHER" id="PTHR42070:SF1">
    <property type="entry name" value="FILAMENT ASSOCIATED PROTEIN, PUTATIVE (AFU_ORTHOLOGUE AFUA_8G06630)-RELATED"/>
    <property type="match status" value="1"/>
</dbReference>
<dbReference type="OrthoDB" id="4505928at2759"/>
<dbReference type="Proteomes" id="UP000070121">
    <property type="component" value="Unassembled WGS sequence"/>
</dbReference>
<dbReference type="STRING" id="1209931.A0A135V3G1"/>
<name>A0A135V3G1_9PEZI</name>